<accession>A0A5N5SNH6</accession>
<evidence type="ECO:0000313" key="3">
    <source>
        <dbReference type="Proteomes" id="UP000326759"/>
    </source>
</evidence>
<name>A0A5N5SNH6_9CRUS</name>
<evidence type="ECO:0000313" key="2">
    <source>
        <dbReference type="EMBL" id="KAB7495635.1"/>
    </source>
</evidence>
<feature type="non-terminal residue" evidence="2">
    <location>
        <position position="1"/>
    </location>
</feature>
<sequence length="426" mass="47810">FVRVLRLYFLTQYPKLPRIHSAVRILPQLEIKDFMSKPEDREGVPSILSRAMSWCSHEENVALLNVQILDSRLGSIDTANSIWTLESPGHIPNKFSTFVRVVFVSKTIKKLGRASSVMNSYIKSQKEKSDDIKLDNNIKENANIRKESANNRKESANNRKESARSRSKQFAVTPIHEEHNETIKSAINHVINDAVNEVNGDVINGKERPESATSHSSSQLIVVQPTDEENKNTCNNVSKNNGRESATSRSSSKMIVVKSTNDNIINQNEENMDVININDKSNNIACNHEINGEANHEPMDEKNAMQDSGATSLSKDDLDEEEGEALSIITDYDANRSRYLISKSFYPMLISEGGLLSEAQYESTEVVVNKINSWISAVKGVPVQIQTQFQYFKGDYPDMSLSHWVQYLPGGSWLPVFHVIIGPKGL</sequence>
<feature type="compositionally biased region" description="Polar residues" evidence="1">
    <location>
        <begin position="243"/>
        <end position="253"/>
    </location>
</feature>
<dbReference type="OrthoDB" id="9992480at2759"/>
<protein>
    <submittedName>
        <fullName evidence="2">Uncharacterized protein</fullName>
    </submittedName>
</protein>
<feature type="region of interest" description="Disordered" evidence="1">
    <location>
        <begin position="203"/>
        <end position="253"/>
    </location>
</feature>
<organism evidence="2 3">
    <name type="scientific">Armadillidium nasatum</name>
    <dbReference type="NCBI Taxonomy" id="96803"/>
    <lineage>
        <taxon>Eukaryota</taxon>
        <taxon>Metazoa</taxon>
        <taxon>Ecdysozoa</taxon>
        <taxon>Arthropoda</taxon>
        <taxon>Crustacea</taxon>
        <taxon>Multicrustacea</taxon>
        <taxon>Malacostraca</taxon>
        <taxon>Eumalacostraca</taxon>
        <taxon>Peracarida</taxon>
        <taxon>Isopoda</taxon>
        <taxon>Oniscidea</taxon>
        <taxon>Crinocheta</taxon>
        <taxon>Armadillidiidae</taxon>
        <taxon>Armadillidium</taxon>
    </lineage>
</organism>
<feature type="region of interest" description="Disordered" evidence="1">
    <location>
        <begin position="125"/>
        <end position="179"/>
    </location>
</feature>
<proteinExistence type="predicted"/>
<gene>
    <name evidence="2" type="ORF">Anas_05663</name>
</gene>
<feature type="region of interest" description="Disordered" evidence="1">
    <location>
        <begin position="299"/>
        <end position="319"/>
    </location>
</feature>
<dbReference type="EMBL" id="SEYY01022328">
    <property type="protein sequence ID" value="KAB7495635.1"/>
    <property type="molecule type" value="Genomic_DNA"/>
</dbReference>
<feature type="compositionally biased region" description="Polar residues" evidence="1">
    <location>
        <begin position="211"/>
        <end position="221"/>
    </location>
</feature>
<reference evidence="2 3" key="1">
    <citation type="journal article" date="2019" name="PLoS Biol.">
        <title>Sex chromosomes control vertical transmission of feminizing Wolbachia symbionts in an isopod.</title>
        <authorList>
            <person name="Becking T."/>
            <person name="Chebbi M.A."/>
            <person name="Giraud I."/>
            <person name="Moumen B."/>
            <person name="Laverre T."/>
            <person name="Caubet Y."/>
            <person name="Peccoud J."/>
            <person name="Gilbert C."/>
            <person name="Cordaux R."/>
        </authorList>
    </citation>
    <scope>NUCLEOTIDE SEQUENCE [LARGE SCALE GENOMIC DNA]</scope>
    <source>
        <strain evidence="2">ANa2</strain>
        <tissue evidence="2">Whole body excluding digestive tract and cuticle</tissue>
    </source>
</reference>
<comment type="caution">
    <text evidence="2">The sequence shown here is derived from an EMBL/GenBank/DDBJ whole genome shotgun (WGS) entry which is preliminary data.</text>
</comment>
<dbReference type="Proteomes" id="UP000326759">
    <property type="component" value="Unassembled WGS sequence"/>
</dbReference>
<feature type="compositionally biased region" description="Basic and acidic residues" evidence="1">
    <location>
        <begin position="125"/>
        <end position="164"/>
    </location>
</feature>
<evidence type="ECO:0000256" key="1">
    <source>
        <dbReference type="SAM" id="MobiDB-lite"/>
    </source>
</evidence>
<dbReference type="AlphaFoldDB" id="A0A5N5SNH6"/>
<keyword evidence="3" id="KW-1185">Reference proteome</keyword>